<dbReference type="Proteomes" id="UP000472261">
    <property type="component" value="Unplaced"/>
</dbReference>
<dbReference type="GO" id="GO:0006954">
    <property type="term" value="P:inflammatory response"/>
    <property type="evidence" value="ECO:0007669"/>
    <property type="project" value="InterPro"/>
</dbReference>
<dbReference type="GeneID" id="116232022"/>
<evidence type="ECO:0000256" key="3">
    <source>
        <dbReference type="ARBA" id="ARBA00022514"/>
    </source>
</evidence>
<dbReference type="GO" id="GO:0005615">
    <property type="term" value="C:extracellular space"/>
    <property type="evidence" value="ECO:0007669"/>
    <property type="project" value="UniProtKB-KW"/>
</dbReference>
<organism evidence="7 8">
    <name type="scientific">Phasianus colchicus</name>
    <name type="common">Common pheasant</name>
    <dbReference type="NCBI Taxonomy" id="9054"/>
    <lineage>
        <taxon>Eukaryota</taxon>
        <taxon>Metazoa</taxon>
        <taxon>Chordata</taxon>
        <taxon>Craniata</taxon>
        <taxon>Vertebrata</taxon>
        <taxon>Euteleostomi</taxon>
        <taxon>Archelosauria</taxon>
        <taxon>Archosauria</taxon>
        <taxon>Dinosauria</taxon>
        <taxon>Saurischia</taxon>
        <taxon>Theropoda</taxon>
        <taxon>Coelurosauria</taxon>
        <taxon>Aves</taxon>
        <taxon>Neognathae</taxon>
        <taxon>Galloanserae</taxon>
        <taxon>Galliformes</taxon>
        <taxon>Phasianidae</taxon>
        <taxon>Phasianinae</taxon>
        <taxon>Phasianus</taxon>
    </lineage>
</organism>
<sequence length="460" mass="49919">MQRAPNLVGTVPRRGAACSLPFFNAIMYTRVCGWLPGSVCFGDAHPGPAGPVAPVHGTEGTKQGANLRWPEGSAAQPRRRARHSAWTLHARRMVSQRDHGQGVGLPRPAAATRRAALQKATLFGTGQHAGCRHTKLSPARPEGEGEEKAPFFLCPQSTEGEEDLDKDLILACLISVAPCKRKEPQVHPELDVCACLGHGDTWGCSEQAQGPLGSAPCTRGSAAMGISWGSPRPCAHHAACTAPPNARKLGRVSTPRQGCILLHTLCSAGQPRTALLSLQLLLCIFTFAMVLVPEAKDESRAAKGRRRGPSRLPMAAPALARAPDDLYTPMEDYERSIQDMVHQLRNGSEPGDTKCQVNLRLWRSNRRSLSPWAYSINHDATRIPADIPEARCLCTGCINPFTMQEDRTMASIPIYSRLPVRRLLCQAPGEVGHKASGRKKCQKKYQMVMETIAVGCTCIF</sequence>
<dbReference type="Gene3D" id="2.10.90.10">
    <property type="entry name" value="Cystine-knot cytokines"/>
    <property type="match status" value="1"/>
</dbReference>
<keyword evidence="4" id="KW-0964">Secreted</keyword>
<name>A0A669Q9G6_PHACC</name>
<evidence type="ECO:0000256" key="5">
    <source>
        <dbReference type="ARBA" id="ARBA00022729"/>
    </source>
</evidence>
<dbReference type="Ensembl" id="ENSPCLT00000014522.1">
    <property type="protein sequence ID" value="ENSPCLP00000010776.1"/>
    <property type="gene ID" value="ENSPCLG00000008906.1"/>
</dbReference>
<comment type="similarity">
    <text evidence="2">Belongs to the IL-17 family.</text>
</comment>
<dbReference type="InterPro" id="IPR029034">
    <property type="entry name" value="Cystine-knot_cytokine"/>
</dbReference>
<dbReference type="KEGG" id="pcoc:116232022"/>
<accession>A0A669Q9G6</accession>
<evidence type="ECO:0000313" key="8">
    <source>
        <dbReference type="Proteomes" id="UP000472261"/>
    </source>
</evidence>
<comment type="subcellular location">
    <subcellularLocation>
        <location evidence="1">Secreted</location>
    </subcellularLocation>
</comment>
<proteinExistence type="inferred from homology"/>
<dbReference type="InterPro" id="IPR010345">
    <property type="entry name" value="IL-17_fam"/>
</dbReference>
<keyword evidence="3" id="KW-0202">Cytokine</keyword>
<dbReference type="Pfam" id="PF06083">
    <property type="entry name" value="IL17"/>
    <property type="match status" value="1"/>
</dbReference>
<evidence type="ECO:0000313" key="7">
    <source>
        <dbReference type="Ensembl" id="ENSPCLP00000010776.1"/>
    </source>
</evidence>
<dbReference type="AlphaFoldDB" id="A0A669Q9G6"/>
<evidence type="ECO:0000256" key="6">
    <source>
        <dbReference type="SAM" id="MobiDB-lite"/>
    </source>
</evidence>
<dbReference type="RefSeq" id="XP_031453937.1">
    <property type="nucleotide sequence ID" value="XM_031598077.1"/>
</dbReference>
<keyword evidence="8" id="KW-1185">Reference proteome</keyword>
<protein>
    <recommendedName>
        <fullName evidence="9">Interleukin 17B</fullName>
    </recommendedName>
</protein>
<evidence type="ECO:0008006" key="9">
    <source>
        <dbReference type="Google" id="ProtNLM"/>
    </source>
</evidence>
<dbReference type="PRINTS" id="PR01932">
    <property type="entry name" value="INTRLEUKIN17"/>
</dbReference>
<dbReference type="OrthoDB" id="9896444at2759"/>
<dbReference type="GO" id="GO:0005125">
    <property type="term" value="F:cytokine activity"/>
    <property type="evidence" value="ECO:0007669"/>
    <property type="project" value="UniProtKB-KW"/>
</dbReference>
<dbReference type="InterPro" id="IPR020440">
    <property type="entry name" value="IL-17_chr"/>
</dbReference>
<evidence type="ECO:0000256" key="2">
    <source>
        <dbReference type="ARBA" id="ARBA00007236"/>
    </source>
</evidence>
<dbReference type="CTD" id="27190"/>
<evidence type="ECO:0000256" key="1">
    <source>
        <dbReference type="ARBA" id="ARBA00004613"/>
    </source>
</evidence>
<reference evidence="7" key="2">
    <citation type="submission" date="2025-09" db="UniProtKB">
        <authorList>
            <consortium name="Ensembl"/>
        </authorList>
    </citation>
    <scope>IDENTIFICATION</scope>
</reference>
<keyword evidence="5" id="KW-0732">Signal</keyword>
<gene>
    <name evidence="7" type="primary">IL17B</name>
</gene>
<evidence type="ECO:0000256" key="4">
    <source>
        <dbReference type="ARBA" id="ARBA00022525"/>
    </source>
</evidence>
<reference evidence="7" key="1">
    <citation type="submission" date="2025-08" db="UniProtKB">
        <authorList>
            <consortium name="Ensembl"/>
        </authorList>
    </citation>
    <scope>IDENTIFICATION</scope>
</reference>
<dbReference type="SUPFAM" id="SSF57501">
    <property type="entry name" value="Cystine-knot cytokines"/>
    <property type="match status" value="1"/>
</dbReference>
<feature type="region of interest" description="Disordered" evidence="6">
    <location>
        <begin position="60"/>
        <end position="79"/>
    </location>
</feature>